<accession>A0A8K0TAJ5</accession>
<proteinExistence type="predicted"/>
<feature type="region of interest" description="Disordered" evidence="3">
    <location>
        <begin position="111"/>
        <end position="155"/>
    </location>
</feature>
<comment type="subcellular location">
    <subcellularLocation>
        <location evidence="1">Nucleus</location>
    </subcellularLocation>
</comment>
<dbReference type="InterPro" id="IPR036864">
    <property type="entry name" value="Zn2-C6_fun-type_DNA-bd_sf"/>
</dbReference>
<dbReference type="PROSITE" id="PS50048">
    <property type="entry name" value="ZN2_CY6_FUNGAL_2"/>
    <property type="match status" value="1"/>
</dbReference>
<evidence type="ECO:0000256" key="2">
    <source>
        <dbReference type="ARBA" id="ARBA00023242"/>
    </source>
</evidence>
<gene>
    <name evidence="5" type="ORF">B0T11DRAFT_231277</name>
</gene>
<dbReference type="Pfam" id="PF11951">
    <property type="entry name" value="Fungal_trans_2"/>
    <property type="match status" value="1"/>
</dbReference>
<dbReference type="OrthoDB" id="5278208at2759"/>
<protein>
    <recommendedName>
        <fullName evidence="4">Zn(2)-C6 fungal-type domain-containing protein</fullName>
    </recommendedName>
</protein>
<evidence type="ECO:0000259" key="4">
    <source>
        <dbReference type="PROSITE" id="PS50048"/>
    </source>
</evidence>
<dbReference type="SUPFAM" id="SSF57701">
    <property type="entry name" value="Zn2/Cys6 DNA-binding domain"/>
    <property type="match status" value="1"/>
</dbReference>
<comment type="caution">
    <text evidence="5">The sequence shown here is derived from an EMBL/GenBank/DDBJ whole genome shotgun (WGS) entry which is preliminary data.</text>
</comment>
<dbReference type="GO" id="GO:0000981">
    <property type="term" value="F:DNA-binding transcription factor activity, RNA polymerase II-specific"/>
    <property type="evidence" value="ECO:0007669"/>
    <property type="project" value="InterPro"/>
</dbReference>
<dbReference type="GO" id="GO:0045944">
    <property type="term" value="P:positive regulation of transcription by RNA polymerase II"/>
    <property type="evidence" value="ECO:0007669"/>
    <property type="project" value="TreeGrafter"/>
</dbReference>
<dbReference type="PANTHER" id="PTHR37534:SF10">
    <property type="entry name" value="ZN(II)2CYS6 TRANSCRIPTION FACTOR (EUROFUNG)"/>
    <property type="match status" value="1"/>
</dbReference>
<feature type="compositionally biased region" description="Low complexity" evidence="3">
    <location>
        <begin position="185"/>
        <end position="208"/>
    </location>
</feature>
<feature type="region of interest" description="Disordered" evidence="3">
    <location>
        <begin position="12"/>
        <end position="40"/>
    </location>
</feature>
<sequence length="674" mass="76489">MSDHYHHFLASMSGVGGTPGTSPQDLHPPPFPGAQLPGTGHMQTQYQNFSYFGGYSEPMMYNQPKSSHKTRRKSSIDPVKHRRTRSGCFMCRSRRVKCDETRPVCDRCRKGHRECIYPDPPPSKGQGAQGQGSKDGTSVVQQASPASSGDTEEHDDNIDARLKHDVLHDLPEDDEEYNLEPPPKLASSSSKDSPTASTETSSSHTATARVTPERPSLFPGASVDWTKFSPDVQRYMRHYHENITNHHYCIPHDGDDFFHTILPGFAARNEALLNALVGFSAYHYNIENNPNGKVQEFLQYYNRSVILLISFLKRREKPDVATLLTILQLATIEEYLGDWINLMGHQKAAYELLTELFTPKSAVQSPLGRLVVHWYSRFDVFVAIRGSFPTMLPTEWFTEYRDYCQAQTALADETSQFHWHVESELATFRHISRDISTLVARGSRGQMTPEEFASDHSQLVKRLDTWRTSWHPVVADPDYLVTDFSYGPPATEDDIVNPYTPGFLYSPPKFTTTMMAMLYLSCILMLKCQSPTTERQQLYRELAAHSYEVCQIFELVSRWPGSPKGSIIATDPVLSMAALFLPLDTKHTTWFRQKLAMCEMAGNIHPITIRTKLGELFNATYCSHWWFPNDEGFTPILQATRNLADERNAAAINAQQENLREVHHVFAKLKVDQD</sequence>
<reference evidence="5" key="1">
    <citation type="journal article" date="2021" name="Nat. Commun.">
        <title>Genetic determinants of endophytism in the Arabidopsis root mycobiome.</title>
        <authorList>
            <person name="Mesny F."/>
            <person name="Miyauchi S."/>
            <person name="Thiergart T."/>
            <person name="Pickel B."/>
            <person name="Atanasova L."/>
            <person name="Karlsson M."/>
            <person name="Huettel B."/>
            <person name="Barry K.W."/>
            <person name="Haridas S."/>
            <person name="Chen C."/>
            <person name="Bauer D."/>
            <person name="Andreopoulos W."/>
            <person name="Pangilinan J."/>
            <person name="LaButti K."/>
            <person name="Riley R."/>
            <person name="Lipzen A."/>
            <person name="Clum A."/>
            <person name="Drula E."/>
            <person name="Henrissat B."/>
            <person name="Kohler A."/>
            <person name="Grigoriev I.V."/>
            <person name="Martin F.M."/>
            <person name="Hacquard S."/>
        </authorList>
    </citation>
    <scope>NUCLEOTIDE SEQUENCE</scope>
    <source>
        <strain evidence="5">MPI-CAGE-AT-0016</strain>
    </source>
</reference>
<dbReference type="CDD" id="cd12148">
    <property type="entry name" value="fungal_TF_MHR"/>
    <property type="match status" value="1"/>
</dbReference>
<dbReference type="SMART" id="SM00066">
    <property type="entry name" value="GAL4"/>
    <property type="match status" value="1"/>
</dbReference>
<dbReference type="Proteomes" id="UP000813385">
    <property type="component" value="Unassembled WGS sequence"/>
</dbReference>
<dbReference type="GO" id="GO:0008270">
    <property type="term" value="F:zinc ion binding"/>
    <property type="evidence" value="ECO:0007669"/>
    <property type="project" value="InterPro"/>
</dbReference>
<evidence type="ECO:0000313" key="5">
    <source>
        <dbReference type="EMBL" id="KAH7353417.1"/>
    </source>
</evidence>
<dbReference type="AlphaFoldDB" id="A0A8K0TAJ5"/>
<dbReference type="PROSITE" id="PS00463">
    <property type="entry name" value="ZN2_CY6_FUNGAL_1"/>
    <property type="match status" value="1"/>
</dbReference>
<feature type="region of interest" description="Disordered" evidence="3">
    <location>
        <begin position="173"/>
        <end position="216"/>
    </location>
</feature>
<feature type="compositionally biased region" description="Polar residues" evidence="3">
    <location>
        <begin position="134"/>
        <end position="149"/>
    </location>
</feature>
<dbReference type="EMBL" id="JAGPXD010000005">
    <property type="protein sequence ID" value="KAH7353417.1"/>
    <property type="molecule type" value="Genomic_DNA"/>
</dbReference>
<dbReference type="GO" id="GO:0000976">
    <property type="term" value="F:transcription cis-regulatory region binding"/>
    <property type="evidence" value="ECO:0007669"/>
    <property type="project" value="TreeGrafter"/>
</dbReference>
<feature type="region of interest" description="Disordered" evidence="3">
    <location>
        <begin position="60"/>
        <end position="83"/>
    </location>
</feature>
<keyword evidence="2" id="KW-0539">Nucleus</keyword>
<dbReference type="Gene3D" id="4.10.240.10">
    <property type="entry name" value="Zn(2)-C6 fungal-type DNA-binding domain"/>
    <property type="match status" value="1"/>
</dbReference>
<dbReference type="InterPro" id="IPR021858">
    <property type="entry name" value="Fun_TF"/>
</dbReference>
<dbReference type="CDD" id="cd00067">
    <property type="entry name" value="GAL4"/>
    <property type="match status" value="1"/>
</dbReference>
<dbReference type="GO" id="GO:0005634">
    <property type="term" value="C:nucleus"/>
    <property type="evidence" value="ECO:0007669"/>
    <property type="project" value="UniProtKB-SubCell"/>
</dbReference>
<dbReference type="PANTHER" id="PTHR37534">
    <property type="entry name" value="TRANSCRIPTIONAL ACTIVATOR PROTEIN UGA3"/>
    <property type="match status" value="1"/>
</dbReference>
<evidence type="ECO:0000256" key="1">
    <source>
        <dbReference type="ARBA" id="ARBA00004123"/>
    </source>
</evidence>
<keyword evidence="6" id="KW-1185">Reference proteome</keyword>
<dbReference type="InterPro" id="IPR001138">
    <property type="entry name" value="Zn2Cys6_DnaBD"/>
</dbReference>
<dbReference type="Pfam" id="PF00172">
    <property type="entry name" value="Zn_clus"/>
    <property type="match status" value="1"/>
</dbReference>
<feature type="domain" description="Zn(2)-C6 fungal-type" evidence="4">
    <location>
        <begin position="87"/>
        <end position="117"/>
    </location>
</feature>
<name>A0A8K0TAJ5_9PEZI</name>
<evidence type="ECO:0000256" key="3">
    <source>
        <dbReference type="SAM" id="MobiDB-lite"/>
    </source>
</evidence>
<organism evidence="5 6">
    <name type="scientific">Plectosphaerella cucumerina</name>
    <dbReference type="NCBI Taxonomy" id="40658"/>
    <lineage>
        <taxon>Eukaryota</taxon>
        <taxon>Fungi</taxon>
        <taxon>Dikarya</taxon>
        <taxon>Ascomycota</taxon>
        <taxon>Pezizomycotina</taxon>
        <taxon>Sordariomycetes</taxon>
        <taxon>Hypocreomycetidae</taxon>
        <taxon>Glomerellales</taxon>
        <taxon>Plectosphaerellaceae</taxon>
        <taxon>Plectosphaerella</taxon>
    </lineage>
</organism>
<evidence type="ECO:0000313" key="6">
    <source>
        <dbReference type="Proteomes" id="UP000813385"/>
    </source>
</evidence>